<keyword evidence="5 10" id="KW-0031">Aminopeptidase</keyword>
<proteinExistence type="inferred from homology"/>
<comment type="cofactor">
    <cofactor evidence="2">
        <name>Mg(2+)</name>
        <dbReference type="ChEBI" id="CHEBI:18420"/>
    </cofactor>
</comment>
<reference evidence="10 11" key="1">
    <citation type="submission" date="2021-02" db="EMBL/GenBank/DDBJ databases">
        <title>Paenibacillus tianjinensis sp. nov.</title>
        <authorList>
            <person name="Liu H."/>
        </authorList>
    </citation>
    <scope>NUCLEOTIDE SEQUENCE [LARGE SCALE GENOMIC DNA]</scope>
    <source>
        <strain evidence="10 11">TB2019</strain>
    </source>
</reference>
<name>A0ABX7L4E4_9BACL</name>
<keyword evidence="6" id="KW-0645">Protease</keyword>
<evidence type="ECO:0000256" key="5">
    <source>
        <dbReference type="ARBA" id="ARBA00022438"/>
    </source>
</evidence>
<comment type="cofactor">
    <cofactor evidence="1">
        <name>Co(2+)</name>
        <dbReference type="ChEBI" id="CHEBI:48828"/>
    </cofactor>
</comment>
<dbReference type="RefSeq" id="WP_206100217.1">
    <property type="nucleotide sequence ID" value="NZ_CP070969.1"/>
</dbReference>
<dbReference type="GO" id="GO:0004177">
    <property type="term" value="F:aminopeptidase activity"/>
    <property type="evidence" value="ECO:0007669"/>
    <property type="project" value="UniProtKB-KW"/>
</dbReference>
<dbReference type="InterPro" id="IPR052170">
    <property type="entry name" value="M29_Exopeptidase"/>
</dbReference>
<evidence type="ECO:0000256" key="3">
    <source>
        <dbReference type="ARBA" id="ARBA00001947"/>
    </source>
</evidence>
<accession>A0ABX7L4E4</accession>
<dbReference type="EMBL" id="CP070969">
    <property type="protein sequence ID" value="QSF42519.1"/>
    <property type="molecule type" value="Genomic_DNA"/>
</dbReference>
<protein>
    <submittedName>
        <fullName evidence="10">Aminopeptidase</fullName>
    </submittedName>
</protein>
<keyword evidence="8" id="KW-0378">Hydrolase</keyword>
<evidence type="ECO:0000256" key="9">
    <source>
        <dbReference type="ARBA" id="ARBA00023049"/>
    </source>
</evidence>
<dbReference type="Gene3D" id="3.40.1830.10">
    <property type="entry name" value="Thermophilic metalloprotease (M29)"/>
    <property type="match status" value="1"/>
</dbReference>
<keyword evidence="11" id="KW-1185">Reference proteome</keyword>
<evidence type="ECO:0000256" key="8">
    <source>
        <dbReference type="ARBA" id="ARBA00022801"/>
    </source>
</evidence>
<evidence type="ECO:0000256" key="7">
    <source>
        <dbReference type="ARBA" id="ARBA00022723"/>
    </source>
</evidence>
<sequence length="412" mass="44904">MLDFKQKLENYALLAVKIGINIQPGQTLVINADIVSAELVRLIVRQAYEAGAKLVKVNYSDEFVTRTRYELAPSESFLEPPKWQADELEDLARKGAAFLSVVSANPDLLNGIEASRIADNQRTAGTAMAPYREMMMANHVSWSIVAYPSTTWAAKVFPDAAPEAQVDLLWDAIFKAVRADQENPVEAWSNHLAGLKQRCDILNERKYRKLHFTAAGTDLTLELPEGHIWCQAGAVNGRGIPFLANIPTEEVFTAPLKTGASGKVSSTKPLSYGGNIIDKFTLTLENGKVTDFTAETGQEALASLLAMDEGSAYFGEVALVPFHSPISESGILYYTTLYDENASCHLALGAAYAFTLQDGIAMTKEQLAGHGMNQSLTHVDFMMGSPEMNIDGITDDGNTEPIFRAGNWASSI</sequence>
<dbReference type="InterPro" id="IPR000787">
    <property type="entry name" value="Peptidase_M29"/>
</dbReference>
<evidence type="ECO:0000256" key="6">
    <source>
        <dbReference type="ARBA" id="ARBA00022670"/>
    </source>
</evidence>
<comment type="cofactor">
    <cofactor evidence="3">
        <name>Zn(2+)</name>
        <dbReference type="ChEBI" id="CHEBI:29105"/>
    </cofactor>
</comment>
<dbReference type="Pfam" id="PF02073">
    <property type="entry name" value="Peptidase_M29"/>
    <property type="match status" value="1"/>
</dbReference>
<organism evidence="10 11">
    <name type="scientific">Paenibacillus tianjinensis</name>
    <dbReference type="NCBI Taxonomy" id="2810347"/>
    <lineage>
        <taxon>Bacteria</taxon>
        <taxon>Bacillati</taxon>
        <taxon>Bacillota</taxon>
        <taxon>Bacilli</taxon>
        <taxon>Bacillales</taxon>
        <taxon>Paenibacillaceae</taxon>
        <taxon>Paenibacillus</taxon>
    </lineage>
</organism>
<evidence type="ECO:0000313" key="10">
    <source>
        <dbReference type="EMBL" id="QSF42519.1"/>
    </source>
</evidence>
<evidence type="ECO:0000256" key="2">
    <source>
        <dbReference type="ARBA" id="ARBA00001946"/>
    </source>
</evidence>
<evidence type="ECO:0000256" key="1">
    <source>
        <dbReference type="ARBA" id="ARBA00001941"/>
    </source>
</evidence>
<dbReference type="SUPFAM" id="SSF144052">
    <property type="entry name" value="Thermophilic metalloprotease-like"/>
    <property type="match status" value="1"/>
</dbReference>
<keyword evidence="7" id="KW-0479">Metal-binding</keyword>
<dbReference type="Proteomes" id="UP000663452">
    <property type="component" value="Chromosome"/>
</dbReference>
<gene>
    <name evidence="10" type="ORF">JRJ22_14385</name>
</gene>
<evidence type="ECO:0000313" key="11">
    <source>
        <dbReference type="Proteomes" id="UP000663452"/>
    </source>
</evidence>
<comment type="similarity">
    <text evidence="4">Belongs to the peptidase M29 family.</text>
</comment>
<keyword evidence="9" id="KW-0482">Metalloprotease</keyword>
<dbReference type="InterPro" id="IPR035097">
    <property type="entry name" value="M29_N-terminal"/>
</dbReference>
<dbReference type="PANTHER" id="PTHR34448:SF3">
    <property type="entry name" value="AMINOPEPTIDASE AMPS"/>
    <property type="match status" value="1"/>
</dbReference>
<evidence type="ECO:0000256" key="4">
    <source>
        <dbReference type="ARBA" id="ARBA00008236"/>
    </source>
</evidence>
<dbReference type="PANTHER" id="PTHR34448">
    <property type="entry name" value="AMINOPEPTIDASE"/>
    <property type="match status" value="1"/>
</dbReference>
<dbReference type="PRINTS" id="PR00919">
    <property type="entry name" value="THERMOPTASE"/>
</dbReference>